<evidence type="ECO:0000313" key="1">
    <source>
        <dbReference type="EMBL" id="MST98980.1"/>
    </source>
</evidence>
<organism evidence="1 2">
    <name type="scientific">Victivallis lenta</name>
    <dbReference type="NCBI Taxonomy" id="2606640"/>
    <lineage>
        <taxon>Bacteria</taxon>
        <taxon>Pseudomonadati</taxon>
        <taxon>Lentisphaerota</taxon>
        <taxon>Lentisphaeria</taxon>
        <taxon>Victivallales</taxon>
        <taxon>Victivallaceae</taxon>
        <taxon>Victivallis</taxon>
    </lineage>
</organism>
<name>A0A844G564_9BACT</name>
<keyword evidence="2" id="KW-1185">Reference proteome</keyword>
<dbReference type="Proteomes" id="UP000435649">
    <property type="component" value="Unassembled WGS sequence"/>
</dbReference>
<accession>A0A844G564</accession>
<dbReference type="RefSeq" id="WP_106054280.1">
    <property type="nucleotide sequence ID" value="NZ_DBFCGB010000205.1"/>
</dbReference>
<reference evidence="1 2" key="1">
    <citation type="submission" date="2019-08" db="EMBL/GenBank/DDBJ databases">
        <title>In-depth cultivation of the pig gut microbiome towards novel bacterial diversity and tailored functional studies.</title>
        <authorList>
            <person name="Wylensek D."/>
            <person name="Hitch T.C.A."/>
            <person name="Clavel T."/>
        </authorList>
    </citation>
    <scope>NUCLEOTIDE SEQUENCE [LARGE SCALE GENOMIC DNA]</scope>
    <source>
        <strain evidence="1 2">BBE-744-WT-12</strain>
    </source>
</reference>
<gene>
    <name evidence="1" type="ORF">FYJ85_18250</name>
</gene>
<sequence>MELETISYRGWDHCLRLANGDAELVISTGLGPRILAYRRSGGANFMKNFDDEMADVRQDEWRSYGGHRLWHAPEVWPRTYYPDTEPVEYAWDGKILRLSCAEEATTGLRKEIDIELAATGTEVRLHHRIYNGNPWAAAFSPWCLTVMAPGGELIVPQEPYVPHGKEAGESFDYARPLVLWQFTKMADPRFTWGDRFIRMRQDDRYGSKQKFGALVKAGWAAYALGGELFRKRFGYEPGAVYPDGGCNAEFFTMPGFLEIESLGPLAPVEPGACACQDESWTITGFTPTGDEAEIAAQLNA</sequence>
<dbReference type="EMBL" id="VUNS01000027">
    <property type="protein sequence ID" value="MST98980.1"/>
    <property type="molecule type" value="Genomic_DNA"/>
</dbReference>
<proteinExistence type="predicted"/>
<evidence type="ECO:0000313" key="2">
    <source>
        <dbReference type="Proteomes" id="UP000435649"/>
    </source>
</evidence>
<evidence type="ECO:0008006" key="3">
    <source>
        <dbReference type="Google" id="ProtNLM"/>
    </source>
</evidence>
<protein>
    <recommendedName>
        <fullName evidence="3">Galactose mutarotase-like enzyme</fullName>
    </recommendedName>
</protein>
<dbReference type="AlphaFoldDB" id="A0A844G564"/>
<comment type="caution">
    <text evidence="1">The sequence shown here is derived from an EMBL/GenBank/DDBJ whole genome shotgun (WGS) entry which is preliminary data.</text>
</comment>